<comment type="subcellular location">
    <subcellularLocation>
        <location evidence="1">Nucleus</location>
    </subcellularLocation>
</comment>
<dbReference type="InParanoid" id="A0A2P5F2A1"/>
<comment type="caution">
    <text evidence="4">The sequence shown here is derived from an EMBL/GenBank/DDBJ whole genome shotgun (WGS) entry which is preliminary data.</text>
</comment>
<feature type="domain" description="Ubiquitin-like" evidence="3">
    <location>
        <begin position="25"/>
        <end position="100"/>
    </location>
</feature>
<dbReference type="PROSITE" id="PS50053">
    <property type="entry name" value="UBIQUITIN_2"/>
    <property type="match status" value="1"/>
</dbReference>
<evidence type="ECO:0000313" key="5">
    <source>
        <dbReference type="Proteomes" id="UP000237000"/>
    </source>
</evidence>
<gene>
    <name evidence="4" type="ORF">TorRG33x02_122330</name>
</gene>
<proteinExistence type="inferred from homology"/>
<dbReference type="EMBL" id="JXTC01000070">
    <property type="protein sequence ID" value="PON91902.1"/>
    <property type="molecule type" value="Genomic_DNA"/>
</dbReference>
<dbReference type="Pfam" id="PF11976">
    <property type="entry name" value="Rad60-SLD"/>
    <property type="match status" value="1"/>
</dbReference>
<dbReference type="InterPro" id="IPR022617">
    <property type="entry name" value="Rad60/SUMO-like_dom"/>
</dbReference>
<keyword evidence="5" id="KW-1185">Reference proteome</keyword>
<sequence length="103" mass="11442">MTNLPSAATTPVVEKKPAVHESSHVNLKVKSQDGTETPFKIKWTSPLEVLMREYCTQMSLELNSIVFLLDGRPIRAHQTPDQLEMEDGDLIDAMLHQTGGAII</sequence>
<accession>A0A2P5F2A1</accession>
<dbReference type="GO" id="GO:0005634">
    <property type="term" value="C:nucleus"/>
    <property type="evidence" value="ECO:0007669"/>
    <property type="project" value="UniProtKB-SubCell"/>
</dbReference>
<dbReference type="PANTHER" id="PTHR10562">
    <property type="entry name" value="SMALL UBIQUITIN-RELATED MODIFIER"/>
    <property type="match status" value="1"/>
</dbReference>
<evidence type="ECO:0000259" key="3">
    <source>
        <dbReference type="PROSITE" id="PS50053"/>
    </source>
</evidence>
<evidence type="ECO:0000313" key="4">
    <source>
        <dbReference type="EMBL" id="PON91902.1"/>
    </source>
</evidence>
<dbReference type="Proteomes" id="UP000237000">
    <property type="component" value="Unassembled WGS sequence"/>
</dbReference>
<dbReference type="AlphaFoldDB" id="A0A2P5F2A1"/>
<feature type="region of interest" description="Disordered" evidence="2">
    <location>
        <begin position="1"/>
        <end position="22"/>
    </location>
</feature>
<dbReference type="InterPro" id="IPR000626">
    <property type="entry name" value="Ubiquitin-like_dom"/>
</dbReference>
<evidence type="ECO:0000256" key="2">
    <source>
        <dbReference type="SAM" id="MobiDB-lite"/>
    </source>
</evidence>
<dbReference type="SUPFAM" id="SSF54236">
    <property type="entry name" value="Ubiquitin-like"/>
    <property type="match status" value="1"/>
</dbReference>
<feature type="compositionally biased region" description="Basic and acidic residues" evidence="2">
    <location>
        <begin position="13"/>
        <end position="22"/>
    </location>
</feature>
<comment type="similarity">
    <text evidence="1">Belongs to the ubiquitin family. SUMO subfamily.</text>
</comment>
<name>A0A2P5F2A1_TREOI</name>
<dbReference type="CDD" id="cd16116">
    <property type="entry name" value="Ubl_Smt3_like"/>
    <property type="match status" value="1"/>
</dbReference>
<keyword evidence="1" id="KW-0833">Ubl conjugation pathway</keyword>
<protein>
    <recommendedName>
        <fullName evidence="1">Small ubiquitin-related modifier</fullName>
        <shortName evidence="1">SUMO</shortName>
    </recommendedName>
</protein>
<reference evidence="5" key="1">
    <citation type="submission" date="2016-06" db="EMBL/GenBank/DDBJ databases">
        <title>Parallel loss of symbiosis genes in relatives of nitrogen-fixing non-legume Parasponia.</title>
        <authorList>
            <person name="Van Velzen R."/>
            <person name="Holmer R."/>
            <person name="Bu F."/>
            <person name="Rutten L."/>
            <person name="Van Zeijl A."/>
            <person name="Liu W."/>
            <person name="Santuari L."/>
            <person name="Cao Q."/>
            <person name="Sharma T."/>
            <person name="Shen D."/>
            <person name="Roswanjaya Y."/>
            <person name="Wardhani T."/>
            <person name="Kalhor M.S."/>
            <person name="Jansen J."/>
            <person name="Van den Hoogen J."/>
            <person name="Gungor B."/>
            <person name="Hartog M."/>
            <person name="Hontelez J."/>
            <person name="Verver J."/>
            <person name="Yang W.-C."/>
            <person name="Schijlen E."/>
            <person name="Repin R."/>
            <person name="Schilthuizen M."/>
            <person name="Schranz E."/>
            <person name="Heidstra R."/>
            <person name="Miyata K."/>
            <person name="Fedorova E."/>
            <person name="Kohlen W."/>
            <person name="Bisseling T."/>
            <person name="Smit S."/>
            <person name="Geurts R."/>
        </authorList>
    </citation>
    <scope>NUCLEOTIDE SEQUENCE [LARGE SCALE GENOMIC DNA]</scope>
    <source>
        <strain evidence="5">cv. RG33-2</strain>
    </source>
</reference>
<dbReference type="InterPro" id="IPR029071">
    <property type="entry name" value="Ubiquitin-like_domsf"/>
</dbReference>
<dbReference type="OrthoDB" id="442921at2759"/>
<organism evidence="4 5">
    <name type="scientific">Trema orientale</name>
    <name type="common">Charcoal tree</name>
    <name type="synonym">Celtis orientalis</name>
    <dbReference type="NCBI Taxonomy" id="63057"/>
    <lineage>
        <taxon>Eukaryota</taxon>
        <taxon>Viridiplantae</taxon>
        <taxon>Streptophyta</taxon>
        <taxon>Embryophyta</taxon>
        <taxon>Tracheophyta</taxon>
        <taxon>Spermatophyta</taxon>
        <taxon>Magnoliopsida</taxon>
        <taxon>eudicotyledons</taxon>
        <taxon>Gunneridae</taxon>
        <taxon>Pentapetalae</taxon>
        <taxon>rosids</taxon>
        <taxon>fabids</taxon>
        <taxon>Rosales</taxon>
        <taxon>Cannabaceae</taxon>
        <taxon>Trema</taxon>
    </lineage>
</organism>
<evidence type="ECO:0000256" key="1">
    <source>
        <dbReference type="RuleBase" id="RU361190"/>
    </source>
</evidence>
<dbReference type="SMART" id="SM00213">
    <property type="entry name" value="UBQ"/>
    <property type="match status" value="1"/>
</dbReference>
<keyword evidence="1" id="KW-0539">Nucleus</keyword>
<dbReference type="STRING" id="63057.A0A2P5F2A1"/>
<dbReference type="Gene3D" id="3.10.20.90">
    <property type="entry name" value="Phosphatidylinositol 3-kinase Catalytic Subunit, Chain A, domain 1"/>
    <property type="match status" value="1"/>
</dbReference>